<evidence type="ECO:0000256" key="5">
    <source>
        <dbReference type="SAM" id="Phobius"/>
    </source>
</evidence>
<reference evidence="8" key="1">
    <citation type="submission" date="2017-10" db="EMBL/GenBank/DDBJ databases">
        <title>Rapid genome shrinkage in a self-fertile nematode reveals novel sperm competition proteins.</title>
        <authorList>
            <person name="Yin D."/>
            <person name="Schwarz E.M."/>
            <person name="Thomas C.G."/>
            <person name="Felde R.L."/>
            <person name="Korf I.F."/>
            <person name="Cutter A.D."/>
            <person name="Schartner C.M."/>
            <person name="Ralston E.J."/>
            <person name="Meyer B.J."/>
            <person name="Haag E.S."/>
        </authorList>
    </citation>
    <scope>NUCLEOTIDE SEQUENCE [LARGE SCALE GENOMIC DNA]</scope>
    <source>
        <strain evidence="8">JU1422</strain>
    </source>
</reference>
<dbReference type="OrthoDB" id="5818531at2759"/>
<evidence type="ECO:0000313" key="7">
    <source>
        <dbReference type="EMBL" id="PIC23623.1"/>
    </source>
</evidence>
<dbReference type="GO" id="GO:0016020">
    <property type="term" value="C:membrane"/>
    <property type="evidence" value="ECO:0007669"/>
    <property type="project" value="UniProtKB-SubCell"/>
</dbReference>
<feature type="transmembrane region" description="Helical" evidence="5">
    <location>
        <begin position="273"/>
        <end position="297"/>
    </location>
</feature>
<comment type="caution">
    <text evidence="7">The sequence shown here is derived from an EMBL/GenBank/DDBJ whole genome shotgun (WGS) entry which is preliminary data.</text>
</comment>
<evidence type="ECO:0000256" key="1">
    <source>
        <dbReference type="ARBA" id="ARBA00004370"/>
    </source>
</evidence>
<dbReference type="STRING" id="1611254.A0A2G5T8W4"/>
<dbReference type="EMBL" id="PDUG01000005">
    <property type="protein sequence ID" value="PIC23623.1"/>
    <property type="molecule type" value="Genomic_DNA"/>
</dbReference>
<evidence type="ECO:0000256" key="3">
    <source>
        <dbReference type="ARBA" id="ARBA00022989"/>
    </source>
</evidence>
<feature type="transmembrane region" description="Helical" evidence="5">
    <location>
        <begin position="524"/>
        <end position="547"/>
    </location>
</feature>
<feature type="transmembrane region" description="Helical" evidence="5">
    <location>
        <begin position="45"/>
        <end position="63"/>
    </location>
</feature>
<feature type="transmembrane region" description="Helical" evidence="5">
    <location>
        <begin position="483"/>
        <end position="504"/>
    </location>
</feature>
<dbReference type="Proteomes" id="UP000230233">
    <property type="component" value="Chromosome V"/>
</dbReference>
<sequence>MDLISEVWVPPKACGYPINFSVPKYDYKSNELLFSGTESYRTFDGILKIIIVFVLPTLAVLLIRELKKTEVSRKKSSVVSTSAKTADSTSKLVIIMTIICICAEGSVGVAYVIEVLLADVPYSSKFINCFKPILLLFVTLNAITHFFVCLGVSTPYSKAVKEFLRYKTRPNGSSFLSICHEVGYSNQFYFVNPCLQKPTHTHSLAACHKQKMPQRFTLSDFNKFDNSTKEALVIIGNDVLLVSQYFTILNSLLAIIGVFINVFHIVILFKKSIISNVINVILLGIAISDVVNLSVLVQKILIALFQDECTFPNGSLITRLLFHVSLIKEDFRRLSTWLGVLMASLRYLMIKNALNPNFDFLSKPSSGWKSLTIAFIISSLMCLYYLISVDLISEVWLPPEACLYPTNFSMLKYSYTSNKYFIIGIEIYKSYLVCDGFLKIIPAFVLPVPTVLLIRELKKAEASRKKMSVSSQSANNSDSTSKLVIIMTITCICAEAPMGIAYIIGGLLADAPKLRKLVSYFESIILTFATLNATTHFFVCLGVSTPYRKAVKEMLRYKEKPAVSIFYEALVDEFLDLSVRLQLSTFDTVALMKILAIANYFPEIYLPLSFILDTVHIWDVSKKLLCSKNRVSDVGAPTNVGNVP</sequence>
<dbReference type="GO" id="GO:0008528">
    <property type="term" value="F:G protein-coupled peptide receptor activity"/>
    <property type="evidence" value="ECO:0007669"/>
    <property type="project" value="InterPro"/>
</dbReference>
<proteinExistence type="predicted"/>
<gene>
    <name evidence="7" type="primary">Cnig_chr_V.g17262</name>
    <name evidence="7" type="ORF">B9Z55_017262</name>
</gene>
<dbReference type="PROSITE" id="PS50262">
    <property type="entry name" value="G_PROTEIN_RECEP_F1_2"/>
    <property type="match status" value="1"/>
</dbReference>
<name>A0A2G5T8W4_9PELO</name>
<dbReference type="PANTHER" id="PTHR22751:SF54">
    <property type="entry name" value="G-PROTEIN COUPLED RECEPTORS FAMILY 1 PROFILE DOMAIN-CONTAINING PROTEIN"/>
    <property type="match status" value="1"/>
</dbReference>
<evidence type="ECO:0000313" key="8">
    <source>
        <dbReference type="Proteomes" id="UP000230233"/>
    </source>
</evidence>
<dbReference type="Pfam" id="PF10324">
    <property type="entry name" value="7TM_GPCR_Srw"/>
    <property type="match status" value="2"/>
</dbReference>
<dbReference type="InterPro" id="IPR017452">
    <property type="entry name" value="GPCR_Rhodpsn_7TM"/>
</dbReference>
<accession>A0A2G5T8W4</accession>
<evidence type="ECO:0000256" key="4">
    <source>
        <dbReference type="ARBA" id="ARBA00023136"/>
    </source>
</evidence>
<keyword evidence="8" id="KW-1185">Reference proteome</keyword>
<dbReference type="InterPro" id="IPR019427">
    <property type="entry name" value="7TM_GPCR_serpentine_rcpt_Srw"/>
</dbReference>
<protein>
    <recommendedName>
        <fullName evidence="6">G-protein coupled receptors family 1 profile domain-containing protein</fullName>
    </recommendedName>
</protein>
<organism evidence="7 8">
    <name type="scientific">Caenorhabditis nigoni</name>
    <dbReference type="NCBI Taxonomy" id="1611254"/>
    <lineage>
        <taxon>Eukaryota</taxon>
        <taxon>Metazoa</taxon>
        <taxon>Ecdysozoa</taxon>
        <taxon>Nematoda</taxon>
        <taxon>Chromadorea</taxon>
        <taxon>Rhabditida</taxon>
        <taxon>Rhabditina</taxon>
        <taxon>Rhabditomorpha</taxon>
        <taxon>Rhabditoidea</taxon>
        <taxon>Rhabditidae</taxon>
        <taxon>Peloderinae</taxon>
        <taxon>Caenorhabditis</taxon>
    </lineage>
</organism>
<feature type="transmembrane region" description="Helical" evidence="5">
    <location>
        <begin position="92"/>
        <end position="113"/>
    </location>
</feature>
<feature type="domain" description="G-protein coupled receptors family 1 profile" evidence="6">
    <location>
        <begin position="260"/>
        <end position="540"/>
    </location>
</feature>
<feature type="transmembrane region" description="Helical" evidence="5">
    <location>
        <begin position="245"/>
        <end position="267"/>
    </location>
</feature>
<keyword evidence="4 5" id="KW-0472">Membrane</keyword>
<dbReference type="Gene3D" id="1.20.1070.10">
    <property type="entry name" value="Rhodopsin 7-helix transmembrane proteins"/>
    <property type="match status" value="2"/>
</dbReference>
<feature type="transmembrane region" description="Helical" evidence="5">
    <location>
        <begin position="133"/>
        <end position="156"/>
    </location>
</feature>
<keyword evidence="2 5" id="KW-0812">Transmembrane</keyword>
<dbReference type="AlphaFoldDB" id="A0A2G5T8W4"/>
<feature type="transmembrane region" description="Helical" evidence="5">
    <location>
        <begin position="370"/>
        <end position="387"/>
    </location>
</feature>
<comment type="subcellular location">
    <subcellularLocation>
        <location evidence="1">Membrane</location>
    </subcellularLocation>
</comment>
<evidence type="ECO:0000259" key="6">
    <source>
        <dbReference type="PROSITE" id="PS50262"/>
    </source>
</evidence>
<evidence type="ECO:0000256" key="2">
    <source>
        <dbReference type="ARBA" id="ARBA00022692"/>
    </source>
</evidence>
<dbReference type="PANTHER" id="PTHR22751">
    <property type="entry name" value="G-PROTEIN COUPLED RECEPTOR-RELATED"/>
    <property type="match status" value="1"/>
</dbReference>
<dbReference type="SUPFAM" id="SSF81321">
    <property type="entry name" value="Family A G protein-coupled receptor-like"/>
    <property type="match status" value="2"/>
</dbReference>
<keyword evidence="3 5" id="KW-1133">Transmembrane helix</keyword>